<name>A0A1G4JG94_9SACH</name>
<dbReference type="SUPFAM" id="SSF57701">
    <property type="entry name" value="Zn2/Cys6 DNA-binding domain"/>
    <property type="match status" value="1"/>
</dbReference>
<protein>
    <submittedName>
        <fullName evidence="5">LADA_0E14576g1_1</fullName>
    </submittedName>
</protein>
<dbReference type="CDD" id="cd00067">
    <property type="entry name" value="GAL4"/>
    <property type="match status" value="1"/>
</dbReference>
<dbReference type="InterPro" id="IPR036864">
    <property type="entry name" value="Zn2-C6_fun-type_DNA-bd_sf"/>
</dbReference>
<gene>
    <name evidence="5" type="ORF">LADA_0E14576G</name>
</gene>
<evidence type="ECO:0000313" key="6">
    <source>
        <dbReference type="Proteomes" id="UP000190274"/>
    </source>
</evidence>
<dbReference type="AlphaFoldDB" id="A0A1G4JG94"/>
<comment type="subcellular location">
    <subcellularLocation>
        <location evidence="1">Nucleus</location>
    </subcellularLocation>
</comment>
<dbReference type="PANTHER" id="PTHR37534">
    <property type="entry name" value="TRANSCRIPTIONAL ACTIVATOR PROTEIN UGA3"/>
    <property type="match status" value="1"/>
</dbReference>
<dbReference type="Proteomes" id="UP000190274">
    <property type="component" value="Chromosome E"/>
</dbReference>
<dbReference type="PANTHER" id="PTHR37534:SF7">
    <property type="entry name" value="TRANSCRIPTIONAL ACTIVATOR PROTEIN UGA3"/>
    <property type="match status" value="1"/>
</dbReference>
<dbReference type="InterPro" id="IPR021858">
    <property type="entry name" value="Fun_TF"/>
</dbReference>
<reference evidence="6" key="1">
    <citation type="submission" date="2016-03" db="EMBL/GenBank/DDBJ databases">
        <authorList>
            <person name="Devillers H."/>
        </authorList>
    </citation>
    <scope>NUCLEOTIDE SEQUENCE [LARGE SCALE GENOMIC DNA]</scope>
</reference>
<feature type="region of interest" description="Disordered" evidence="3">
    <location>
        <begin position="66"/>
        <end position="87"/>
    </location>
</feature>
<dbReference type="EMBL" id="LT598455">
    <property type="protein sequence ID" value="SCU89275.1"/>
    <property type="molecule type" value="Genomic_DNA"/>
</dbReference>
<feature type="compositionally biased region" description="Low complexity" evidence="3">
    <location>
        <begin position="72"/>
        <end position="87"/>
    </location>
</feature>
<evidence type="ECO:0000256" key="1">
    <source>
        <dbReference type="ARBA" id="ARBA00004123"/>
    </source>
</evidence>
<keyword evidence="6" id="KW-1185">Reference proteome</keyword>
<dbReference type="Pfam" id="PF00172">
    <property type="entry name" value="Zn_clus"/>
    <property type="match status" value="1"/>
</dbReference>
<keyword evidence="2" id="KW-0539">Nucleus</keyword>
<dbReference type="GO" id="GO:0008270">
    <property type="term" value="F:zinc ion binding"/>
    <property type="evidence" value="ECO:0007669"/>
    <property type="project" value="InterPro"/>
</dbReference>
<dbReference type="PROSITE" id="PS50048">
    <property type="entry name" value="ZN2_CY6_FUNGAL_2"/>
    <property type="match status" value="1"/>
</dbReference>
<evidence type="ECO:0000259" key="4">
    <source>
        <dbReference type="PROSITE" id="PS50048"/>
    </source>
</evidence>
<dbReference type="PROSITE" id="PS00463">
    <property type="entry name" value="ZN2_CY6_FUNGAL_1"/>
    <property type="match status" value="1"/>
</dbReference>
<dbReference type="Gene3D" id="4.10.240.10">
    <property type="entry name" value="Zn(2)-C6 fungal-type DNA-binding domain"/>
    <property type="match status" value="1"/>
</dbReference>
<dbReference type="Pfam" id="PF11951">
    <property type="entry name" value="Fungal_trans_2"/>
    <property type="match status" value="2"/>
</dbReference>
<dbReference type="GO" id="GO:0000976">
    <property type="term" value="F:transcription cis-regulatory region binding"/>
    <property type="evidence" value="ECO:0007669"/>
    <property type="project" value="TreeGrafter"/>
</dbReference>
<evidence type="ECO:0000256" key="3">
    <source>
        <dbReference type="SAM" id="MobiDB-lite"/>
    </source>
</evidence>
<organism evidence="5 6">
    <name type="scientific">Lachancea dasiensis</name>
    <dbReference type="NCBI Taxonomy" id="1072105"/>
    <lineage>
        <taxon>Eukaryota</taxon>
        <taxon>Fungi</taxon>
        <taxon>Dikarya</taxon>
        <taxon>Ascomycota</taxon>
        <taxon>Saccharomycotina</taxon>
        <taxon>Saccharomycetes</taxon>
        <taxon>Saccharomycetales</taxon>
        <taxon>Saccharomycetaceae</taxon>
        <taxon>Lachancea</taxon>
    </lineage>
</organism>
<sequence>MTSLSRRIHRKTGCVPCKIRKKRCSEHKPVCTDCERLDISCVYLPASCSREKANIYRDSVQKQLLERKSRKPSGTLPGPPLLDSSSSIDEIEAEVGDDDFARSNVLAELSPQGVISKIDSDMNGLDFVPIEERYNWEFLENSPYVPTPLPPPSEPLLMQLDDTALHLYRYYRDSLSHIVSIAPDRQNYFLQIFLPMAHQDEGILYGILAWAAHHLSLGEPNKNHGSMIKEKSPAALDETFRDFPKSDDNQDRQFFNLPPSDYPNSQAIRPHVSTTSISSNELSTRSARDSRYAALANEYTLYSLQRVADPKTHGLLAALANILILCGAEICQGDISRWQILLRWGARMIRDYAPNCDIGELLAESERPNSSTDAKTTRWLLSNFAYHDIMGSDPTHFPMQQYRQILDHPDSTHEYHIDPLYGINRPIFQLLGQVKNLARKVKEELTSAGLMEDLVSHKPLYDMIAAAQELQVCLYKIQPSEEDLSWYQSVADTYKSTRSLAQTLFSVFRDTALLHLKTAILRQDISSYEIQFLVAQLSNGLDQILGSPIEAGSCFPLFICGVNSYNLAQRRNLESKFEGFLQRYKFRNVERALIVLRQVWDRSDRGLAQDWFDVVDEIGWNLNFA</sequence>
<dbReference type="GO" id="GO:0045944">
    <property type="term" value="P:positive regulation of transcription by RNA polymerase II"/>
    <property type="evidence" value="ECO:0007669"/>
    <property type="project" value="TreeGrafter"/>
</dbReference>
<dbReference type="GO" id="GO:0000981">
    <property type="term" value="F:DNA-binding transcription factor activity, RNA polymerase II-specific"/>
    <property type="evidence" value="ECO:0007669"/>
    <property type="project" value="InterPro"/>
</dbReference>
<feature type="domain" description="Zn(2)-C6 fungal-type" evidence="4">
    <location>
        <begin position="13"/>
        <end position="43"/>
    </location>
</feature>
<evidence type="ECO:0000313" key="5">
    <source>
        <dbReference type="EMBL" id="SCU89275.1"/>
    </source>
</evidence>
<proteinExistence type="predicted"/>
<evidence type="ECO:0000256" key="2">
    <source>
        <dbReference type="ARBA" id="ARBA00023242"/>
    </source>
</evidence>
<dbReference type="GO" id="GO:0005634">
    <property type="term" value="C:nucleus"/>
    <property type="evidence" value="ECO:0007669"/>
    <property type="project" value="UniProtKB-SubCell"/>
</dbReference>
<accession>A0A1G4JG94</accession>
<dbReference type="InterPro" id="IPR001138">
    <property type="entry name" value="Zn2Cys6_DnaBD"/>
</dbReference>
<dbReference type="OrthoDB" id="5419315at2759"/>